<comment type="subcellular location">
    <subcellularLocation>
        <location evidence="2">Cell membrane</location>
        <topology evidence="2">Multi-pass membrane protein</topology>
    </subcellularLocation>
</comment>
<dbReference type="PANTHER" id="PTHR34220:SF7">
    <property type="entry name" value="SENSOR HISTIDINE KINASE YPDA"/>
    <property type="match status" value="1"/>
</dbReference>
<dbReference type="GO" id="GO:0005886">
    <property type="term" value="C:plasma membrane"/>
    <property type="evidence" value="ECO:0007669"/>
    <property type="project" value="UniProtKB-SubCell"/>
</dbReference>
<dbReference type="Gene3D" id="3.30.450.40">
    <property type="match status" value="1"/>
</dbReference>
<dbReference type="SMART" id="SM00065">
    <property type="entry name" value="GAF"/>
    <property type="match status" value="1"/>
</dbReference>
<gene>
    <name evidence="17" type="primary">ypdA</name>
    <name evidence="17" type="ORF">AN618_16520</name>
</gene>
<evidence type="ECO:0000259" key="15">
    <source>
        <dbReference type="SMART" id="SM00065"/>
    </source>
</evidence>
<feature type="transmembrane region" description="Helical" evidence="14">
    <location>
        <begin position="171"/>
        <end position="191"/>
    </location>
</feature>
<dbReference type="AlphaFoldDB" id="A0A140L690"/>
<evidence type="ECO:0000256" key="2">
    <source>
        <dbReference type="ARBA" id="ARBA00004651"/>
    </source>
</evidence>
<dbReference type="FunCoup" id="A0A140L690">
    <property type="interactions" value="55"/>
</dbReference>
<keyword evidence="12" id="KW-0902">Two-component regulatory system</keyword>
<dbReference type="SUPFAM" id="SSF55781">
    <property type="entry name" value="GAF domain-like"/>
    <property type="match status" value="1"/>
</dbReference>
<dbReference type="InterPro" id="IPR003594">
    <property type="entry name" value="HATPase_dom"/>
</dbReference>
<dbReference type="GO" id="GO:0005524">
    <property type="term" value="F:ATP binding"/>
    <property type="evidence" value="ECO:0007669"/>
    <property type="project" value="UniProtKB-KW"/>
</dbReference>
<dbReference type="SUPFAM" id="SSF55874">
    <property type="entry name" value="ATPase domain of HSP90 chaperone/DNA topoisomerase II/histidine kinase"/>
    <property type="match status" value="1"/>
</dbReference>
<feature type="domain" description="GAF" evidence="15">
    <location>
        <begin position="201"/>
        <end position="359"/>
    </location>
</feature>
<comment type="catalytic activity">
    <reaction evidence="1">
        <text>ATP + protein L-histidine = ADP + protein N-phospho-L-histidine.</text>
        <dbReference type="EC" id="2.7.13.3"/>
    </reaction>
</comment>
<dbReference type="STRING" id="520764.AN618_16520"/>
<evidence type="ECO:0000256" key="13">
    <source>
        <dbReference type="ARBA" id="ARBA00023136"/>
    </source>
</evidence>
<dbReference type="Pfam" id="PF13492">
    <property type="entry name" value="GAF_3"/>
    <property type="match status" value="1"/>
</dbReference>
<dbReference type="Proteomes" id="UP000070427">
    <property type="component" value="Unassembled WGS sequence"/>
</dbReference>
<reference evidence="17 18" key="1">
    <citation type="submission" date="2015-12" db="EMBL/GenBank/DDBJ databases">
        <title>Draft genome sequnece of Fervidicola ferrireducens strain Y170.</title>
        <authorList>
            <person name="Patel B.K."/>
        </authorList>
    </citation>
    <scope>NUCLEOTIDE SEQUENCE [LARGE SCALE GENOMIC DNA]</scope>
    <source>
        <strain evidence="17 18">Y170</strain>
    </source>
</reference>
<dbReference type="SMART" id="SM00387">
    <property type="entry name" value="HATPase_c"/>
    <property type="match status" value="1"/>
</dbReference>
<dbReference type="Pfam" id="PF06580">
    <property type="entry name" value="His_kinase"/>
    <property type="match status" value="1"/>
</dbReference>
<dbReference type="InterPro" id="IPR003018">
    <property type="entry name" value="GAF"/>
</dbReference>
<dbReference type="RefSeq" id="WP_066353811.1">
    <property type="nucleotide sequence ID" value="NZ_LOED01000021.1"/>
</dbReference>
<evidence type="ECO:0000256" key="1">
    <source>
        <dbReference type="ARBA" id="ARBA00000085"/>
    </source>
</evidence>
<feature type="domain" description="Histidine kinase/HSP90-like ATPase" evidence="16">
    <location>
        <begin position="456"/>
        <end position="561"/>
    </location>
</feature>
<dbReference type="Gene3D" id="3.30.565.10">
    <property type="entry name" value="Histidine kinase-like ATPase, C-terminal domain"/>
    <property type="match status" value="1"/>
</dbReference>
<evidence type="ECO:0000256" key="7">
    <source>
        <dbReference type="ARBA" id="ARBA00022692"/>
    </source>
</evidence>
<dbReference type="InterPro" id="IPR010559">
    <property type="entry name" value="Sig_transdc_His_kin_internal"/>
</dbReference>
<keyword evidence="13 14" id="KW-0472">Membrane</keyword>
<feature type="transmembrane region" description="Helical" evidence="14">
    <location>
        <begin position="44"/>
        <end position="68"/>
    </location>
</feature>
<evidence type="ECO:0000256" key="3">
    <source>
        <dbReference type="ARBA" id="ARBA00012438"/>
    </source>
</evidence>
<evidence type="ECO:0000256" key="11">
    <source>
        <dbReference type="ARBA" id="ARBA00022989"/>
    </source>
</evidence>
<keyword evidence="18" id="KW-1185">Reference proteome</keyword>
<keyword evidence="5" id="KW-0597">Phosphoprotein</keyword>
<accession>A0A140L690</accession>
<feature type="transmembrane region" description="Helical" evidence="14">
    <location>
        <begin position="74"/>
        <end position="97"/>
    </location>
</feature>
<evidence type="ECO:0000256" key="12">
    <source>
        <dbReference type="ARBA" id="ARBA00023012"/>
    </source>
</evidence>
<keyword evidence="10" id="KW-0067">ATP-binding</keyword>
<evidence type="ECO:0000256" key="14">
    <source>
        <dbReference type="SAM" id="Phobius"/>
    </source>
</evidence>
<dbReference type="Pfam" id="PF02518">
    <property type="entry name" value="HATPase_c"/>
    <property type="match status" value="1"/>
</dbReference>
<dbReference type="InParanoid" id="A0A140L690"/>
<dbReference type="GO" id="GO:0071555">
    <property type="term" value="P:cell wall organization"/>
    <property type="evidence" value="ECO:0007669"/>
    <property type="project" value="InterPro"/>
</dbReference>
<dbReference type="Gene3D" id="1.10.1760.20">
    <property type="match status" value="1"/>
</dbReference>
<proteinExistence type="predicted"/>
<feature type="transmembrane region" description="Helical" evidence="14">
    <location>
        <begin position="6"/>
        <end position="23"/>
    </location>
</feature>
<keyword evidence="11 14" id="KW-1133">Transmembrane helix</keyword>
<evidence type="ECO:0000256" key="10">
    <source>
        <dbReference type="ARBA" id="ARBA00022840"/>
    </source>
</evidence>
<organism evidence="17 18">
    <name type="scientific">Fervidicola ferrireducens</name>
    <dbReference type="NCBI Taxonomy" id="520764"/>
    <lineage>
        <taxon>Bacteria</taxon>
        <taxon>Bacillati</taxon>
        <taxon>Bacillota</taxon>
        <taxon>Clostridia</taxon>
        <taxon>Thermosediminibacterales</taxon>
        <taxon>Thermosediminibacteraceae</taxon>
        <taxon>Fervidicola</taxon>
    </lineage>
</organism>
<comment type="caution">
    <text evidence="17">The sequence shown here is derived from an EMBL/GenBank/DDBJ whole genome shotgun (WGS) entry which is preliminary data.</text>
</comment>
<name>A0A140L690_9FIRM</name>
<feature type="transmembrane region" description="Helical" evidence="14">
    <location>
        <begin position="139"/>
        <end position="159"/>
    </location>
</feature>
<protein>
    <recommendedName>
        <fullName evidence="3">histidine kinase</fullName>
        <ecNumber evidence="3">2.7.13.3</ecNumber>
    </recommendedName>
</protein>
<keyword evidence="9 17" id="KW-0418">Kinase</keyword>
<dbReference type="Pfam" id="PF07694">
    <property type="entry name" value="5TM-5TMR_LYT"/>
    <property type="match status" value="1"/>
</dbReference>
<sequence>MIYSILIGLANRLGLFIVIAYLLSRNKAFKNLILKQEVSVLDKILLSAIFGAFGILGTYMGIPVYGALANSRAVGVIIGGLLGGPFVGFLSGFIAGFHRWAIDIGGFTAFACGLSTFTEGTIAGILHVRLNKGRINWKVALAVGMALELLQMVIILLVAKPFWAALELVRVIWFPMTTVNAIGIAIFIALVENIFREQEKAGAYQAQLALDIASETLPYLRQGLSEFSAYKTAKIIYEKANYDAVAITDDKKILAHIGAGEDHHKAGLSIQTQATRKVLATGEFQVASCKEDIECYHEKCDLKSAVIVPLMEKDRVIGCLKLYRTRGNSITSVDIRLAQGLAQLFSTQLELSRMEHQARLLAKAELRALQSQINPHFLFNALNTIISICRRDPEKARTLLVHLGEFFRKNLSTGRETVPLEQEIEHVKAYLAIEQARFGDRLKVVFDLESIGGVMVPPLILQPLVENAVKHGIFPKREGGTVIIRAKRVDGGVELTVADDGVGFDEATIEEILYKEGPTDRIGLFNVNRRLENLYGPQSRLKITSKPMLGTAVRFFIPTAVSKWGEVDGAYSTAGR</sequence>
<evidence type="ECO:0000256" key="9">
    <source>
        <dbReference type="ARBA" id="ARBA00022777"/>
    </source>
</evidence>
<keyword evidence="6 17" id="KW-0808">Transferase</keyword>
<dbReference type="EC" id="2.7.13.3" evidence="3"/>
<evidence type="ECO:0000256" key="5">
    <source>
        <dbReference type="ARBA" id="ARBA00022553"/>
    </source>
</evidence>
<dbReference type="PANTHER" id="PTHR34220">
    <property type="entry name" value="SENSOR HISTIDINE KINASE YPDA"/>
    <property type="match status" value="1"/>
</dbReference>
<evidence type="ECO:0000259" key="16">
    <source>
        <dbReference type="SMART" id="SM00387"/>
    </source>
</evidence>
<dbReference type="InterPro" id="IPR029016">
    <property type="entry name" value="GAF-like_dom_sf"/>
</dbReference>
<dbReference type="InterPro" id="IPR011620">
    <property type="entry name" value="Sig_transdc_His_kinase_LytS_TM"/>
</dbReference>
<dbReference type="InterPro" id="IPR050640">
    <property type="entry name" value="Bact_2-comp_sensor_kinase"/>
</dbReference>
<evidence type="ECO:0000256" key="8">
    <source>
        <dbReference type="ARBA" id="ARBA00022741"/>
    </source>
</evidence>
<dbReference type="InterPro" id="IPR036890">
    <property type="entry name" value="HATPase_C_sf"/>
</dbReference>
<evidence type="ECO:0000256" key="6">
    <source>
        <dbReference type="ARBA" id="ARBA00022679"/>
    </source>
</evidence>
<evidence type="ECO:0000256" key="4">
    <source>
        <dbReference type="ARBA" id="ARBA00022475"/>
    </source>
</evidence>
<evidence type="ECO:0000313" key="18">
    <source>
        <dbReference type="Proteomes" id="UP000070427"/>
    </source>
</evidence>
<dbReference type="GO" id="GO:0000155">
    <property type="term" value="F:phosphorelay sensor kinase activity"/>
    <property type="evidence" value="ECO:0007669"/>
    <property type="project" value="InterPro"/>
</dbReference>
<dbReference type="EMBL" id="LOED01000021">
    <property type="protein sequence ID" value="KXG76065.1"/>
    <property type="molecule type" value="Genomic_DNA"/>
</dbReference>
<evidence type="ECO:0000313" key="17">
    <source>
        <dbReference type="EMBL" id="KXG76065.1"/>
    </source>
</evidence>
<keyword evidence="7 14" id="KW-0812">Transmembrane</keyword>
<keyword evidence="8" id="KW-0547">Nucleotide-binding</keyword>
<keyword evidence="4" id="KW-1003">Cell membrane</keyword>